<keyword evidence="4" id="KW-1133">Transmembrane helix</keyword>
<dbReference type="InterPro" id="IPR016741">
    <property type="entry name" value="UCP018953"/>
</dbReference>
<comment type="subcellular location">
    <subcellularLocation>
        <location evidence="1">Cell membrane</location>
        <topology evidence="1">Multi-pass membrane protein</topology>
    </subcellularLocation>
</comment>
<keyword evidence="9" id="KW-1185">Reference proteome</keyword>
<comment type="caution">
    <text evidence="8">The sequence shown here is derived from an EMBL/GenBank/DDBJ whole genome shotgun (WGS) entry which is preliminary data.</text>
</comment>
<keyword evidence="5" id="KW-0472">Membrane</keyword>
<evidence type="ECO:0000256" key="4">
    <source>
        <dbReference type="ARBA" id="ARBA00022989"/>
    </source>
</evidence>
<evidence type="ECO:0000256" key="1">
    <source>
        <dbReference type="ARBA" id="ARBA00004651"/>
    </source>
</evidence>
<keyword evidence="3" id="KW-0812">Transmembrane</keyword>
<dbReference type="Pfam" id="PF08495">
    <property type="entry name" value="FIST"/>
    <property type="match status" value="1"/>
</dbReference>
<dbReference type="RefSeq" id="WP_345533980.1">
    <property type="nucleotide sequence ID" value="NZ_BAABLD010000015.1"/>
</dbReference>
<feature type="domain" description="FIST" evidence="6">
    <location>
        <begin position="33"/>
        <end position="208"/>
    </location>
</feature>
<accession>A0ABP9QY17</accession>
<evidence type="ECO:0000256" key="3">
    <source>
        <dbReference type="ARBA" id="ARBA00022692"/>
    </source>
</evidence>
<name>A0ABP9QY17_9RHOO</name>
<evidence type="ECO:0000313" key="9">
    <source>
        <dbReference type="Proteomes" id="UP001500547"/>
    </source>
</evidence>
<dbReference type="SMART" id="SM01204">
    <property type="entry name" value="FIST_C"/>
    <property type="match status" value="1"/>
</dbReference>
<evidence type="ECO:0000256" key="5">
    <source>
        <dbReference type="ARBA" id="ARBA00023136"/>
    </source>
</evidence>
<feature type="domain" description="FIST C-domain" evidence="7">
    <location>
        <begin position="209"/>
        <end position="349"/>
    </location>
</feature>
<dbReference type="EMBL" id="BAABLD010000015">
    <property type="protein sequence ID" value="GAA5169348.1"/>
    <property type="molecule type" value="Genomic_DNA"/>
</dbReference>
<dbReference type="Proteomes" id="UP001500547">
    <property type="component" value="Unassembled WGS sequence"/>
</dbReference>
<protein>
    <submittedName>
        <fullName evidence="8">FIST N-terminal domain-containing protein</fullName>
    </submittedName>
</protein>
<keyword evidence="2" id="KW-1003">Cell membrane</keyword>
<dbReference type="Pfam" id="PF10442">
    <property type="entry name" value="FIST_C"/>
    <property type="match status" value="1"/>
</dbReference>
<dbReference type="PIRSF" id="PIRSF018953">
    <property type="entry name" value="UCP018953"/>
    <property type="match status" value="1"/>
</dbReference>
<proteinExistence type="predicted"/>
<dbReference type="InterPro" id="IPR013702">
    <property type="entry name" value="FIST_domain_N"/>
</dbReference>
<dbReference type="PANTHER" id="PTHR14939:SF5">
    <property type="entry name" value="F-BOX ONLY PROTEIN 22"/>
    <property type="match status" value="1"/>
</dbReference>
<evidence type="ECO:0000313" key="8">
    <source>
        <dbReference type="EMBL" id="GAA5169348.1"/>
    </source>
</evidence>
<dbReference type="PANTHER" id="PTHR14939">
    <property type="entry name" value="F-BOX ONLY PROTEIN 22"/>
    <property type="match status" value="1"/>
</dbReference>
<organism evidence="8 9">
    <name type="scientific">Viridibacterium curvum</name>
    <dbReference type="NCBI Taxonomy" id="1101404"/>
    <lineage>
        <taxon>Bacteria</taxon>
        <taxon>Pseudomonadati</taxon>
        <taxon>Pseudomonadota</taxon>
        <taxon>Betaproteobacteria</taxon>
        <taxon>Rhodocyclales</taxon>
        <taxon>Rhodocyclaceae</taxon>
        <taxon>Viridibacterium</taxon>
    </lineage>
</organism>
<evidence type="ECO:0000259" key="6">
    <source>
        <dbReference type="SMART" id="SM00897"/>
    </source>
</evidence>
<dbReference type="SMART" id="SM00897">
    <property type="entry name" value="FIST"/>
    <property type="match status" value="1"/>
</dbReference>
<reference evidence="9" key="1">
    <citation type="journal article" date="2019" name="Int. J. Syst. Evol. Microbiol.">
        <title>The Global Catalogue of Microorganisms (GCM) 10K type strain sequencing project: providing services to taxonomists for standard genome sequencing and annotation.</title>
        <authorList>
            <consortium name="The Broad Institute Genomics Platform"/>
            <consortium name="The Broad Institute Genome Sequencing Center for Infectious Disease"/>
            <person name="Wu L."/>
            <person name="Ma J."/>
        </authorList>
    </citation>
    <scope>NUCLEOTIDE SEQUENCE [LARGE SCALE GENOMIC DNA]</scope>
    <source>
        <strain evidence="9">JCM 18715</strain>
    </source>
</reference>
<evidence type="ECO:0000259" key="7">
    <source>
        <dbReference type="SMART" id="SM01204"/>
    </source>
</evidence>
<dbReference type="InterPro" id="IPR019494">
    <property type="entry name" value="FIST_C"/>
</dbReference>
<sequence>MSACLASSAYALSVDWRLALEHAINRLQRIDGANLGLLYISDRFSPHAAQMIERLRAATGIEHWVGATGIGVLGTGEAEIDAPAVSLLTCRLPTDSFRVFSGRKPLPRDFASFGALVHGDPATPDMSELVQDMSSKVRGNCLCGGLASARHMPLHFADAALQGGLSGVAFDERIRLVTAVSQGCIALPGSWRVTASDENAIVELDGRPALKVFREAIGPALGADLQRAARNLRVGLRNEESGPTGFAVRPITDFDLRAGALSINEQVAEGQELVFVRQDANSAAEDFRRTLARLRQACPEPPVAGIYISCAGRGGALFDSDDSEVAMIAEVFDQLPLAGFFSAGEIASNRLYGLTGVLTLLF</sequence>
<evidence type="ECO:0000256" key="2">
    <source>
        <dbReference type="ARBA" id="ARBA00022475"/>
    </source>
</evidence>
<gene>
    <name evidence="8" type="ORF">GCM10025770_30670</name>
</gene>